<organism evidence="1">
    <name type="scientific">marine metagenome</name>
    <dbReference type="NCBI Taxonomy" id="408172"/>
    <lineage>
        <taxon>unclassified sequences</taxon>
        <taxon>metagenomes</taxon>
        <taxon>ecological metagenomes</taxon>
    </lineage>
</organism>
<reference evidence="1" key="1">
    <citation type="submission" date="2018-05" db="EMBL/GenBank/DDBJ databases">
        <authorList>
            <person name="Lanie J.A."/>
            <person name="Ng W.-L."/>
            <person name="Kazmierczak K.M."/>
            <person name="Andrzejewski T.M."/>
            <person name="Davidsen T.M."/>
            <person name="Wayne K.J."/>
            <person name="Tettelin H."/>
            <person name="Glass J.I."/>
            <person name="Rusch D."/>
            <person name="Podicherti R."/>
            <person name="Tsui H.-C.T."/>
            <person name="Winkler M.E."/>
        </authorList>
    </citation>
    <scope>NUCLEOTIDE SEQUENCE</scope>
</reference>
<evidence type="ECO:0000313" key="1">
    <source>
        <dbReference type="EMBL" id="SVB57192.1"/>
    </source>
</evidence>
<name>A0A382F3I5_9ZZZZ</name>
<gene>
    <name evidence="1" type="ORF">METZ01_LOCUS210046</name>
</gene>
<dbReference type="InterPro" id="IPR008727">
    <property type="entry name" value="PAAR_motif"/>
</dbReference>
<proteinExistence type="predicted"/>
<dbReference type="AlphaFoldDB" id="A0A382F3I5"/>
<accession>A0A382F3I5</accession>
<sequence length="95" mass="9737">MPNAVRIGDANGAGGKVTQGAFTVMINSKPVCTHSSKVTPHRCCGAKGCDKHCTASTTKGSRTVIAGGRPVVYKGVPDTCGHRRKECSPNVVVGA</sequence>
<dbReference type="Gene3D" id="2.60.200.60">
    <property type="match status" value="1"/>
</dbReference>
<protein>
    <submittedName>
        <fullName evidence="1">Uncharacterized protein</fullName>
    </submittedName>
</protein>
<dbReference type="EMBL" id="UINC01047654">
    <property type="protein sequence ID" value="SVB57192.1"/>
    <property type="molecule type" value="Genomic_DNA"/>
</dbReference>
<dbReference type="Pfam" id="PF05488">
    <property type="entry name" value="PAAR_motif"/>
    <property type="match status" value="1"/>
</dbReference>